<sequence length="211" mass="22436">MPMNYVSPVTASSALETSSRAAVVASLGREAPLHYAFDALLGVQSGVRSVSADPRCETFAHTLGLAQVGLVLRSVRLSGGRTVSLVAVPSACWRAPVLHARILDLKWAVEFSGRRLVLVPESVIRAEPRLTNALLVSACDGVHVTPRERLMLLSHLAEVGGSASLEVCAEWLTGSTDPAGAVLRLVTERVLTIALARPIDLQSEVSLAAWR</sequence>
<dbReference type="AlphaFoldDB" id="A0A370HA70"/>
<organism evidence="1 2">
    <name type="scientific">Microvirga subterranea</name>
    <dbReference type="NCBI Taxonomy" id="186651"/>
    <lineage>
        <taxon>Bacteria</taxon>
        <taxon>Pseudomonadati</taxon>
        <taxon>Pseudomonadota</taxon>
        <taxon>Alphaproteobacteria</taxon>
        <taxon>Hyphomicrobiales</taxon>
        <taxon>Methylobacteriaceae</taxon>
        <taxon>Microvirga</taxon>
    </lineage>
</organism>
<reference evidence="1 2" key="1">
    <citation type="submission" date="2018-07" db="EMBL/GenBank/DDBJ databases">
        <title>Genomic Encyclopedia of Type Strains, Phase IV (KMG-IV): sequencing the most valuable type-strain genomes for metagenomic binning, comparative biology and taxonomic classification.</title>
        <authorList>
            <person name="Goeker M."/>
        </authorList>
    </citation>
    <scope>NUCLEOTIDE SEQUENCE [LARGE SCALE GENOMIC DNA]</scope>
    <source>
        <strain evidence="1 2">DSM 14364</strain>
    </source>
</reference>
<evidence type="ECO:0000313" key="1">
    <source>
        <dbReference type="EMBL" id="RDI53846.1"/>
    </source>
</evidence>
<dbReference type="EMBL" id="QQBB01000012">
    <property type="protein sequence ID" value="RDI53846.1"/>
    <property type="molecule type" value="Genomic_DNA"/>
</dbReference>
<protein>
    <submittedName>
        <fullName evidence="1">Uncharacterized protein</fullName>
    </submittedName>
</protein>
<proteinExistence type="predicted"/>
<name>A0A370HA70_9HYPH</name>
<dbReference type="Proteomes" id="UP000254925">
    <property type="component" value="Unassembled WGS sequence"/>
</dbReference>
<accession>A0A370HA70</accession>
<gene>
    <name evidence="1" type="ORF">DES45_11250</name>
</gene>
<evidence type="ECO:0000313" key="2">
    <source>
        <dbReference type="Proteomes" id="UP000254925"/>
    </source>
</evidence>
<comment type="caution">
    <text evidence="1">The sequence shown here is derived from an EMBL/GenBank/DDBJ whole genome shotgun (WGS) entry which is preliminary data.</text>
</comment>
<keyword evidence="2" id="KW-1185">Reference proteome</keyword>